<dbReference type="EMBL" id="BLLF01001464">
    <property type="protein sequence ID" value="GFH19442.1"/>
    <property type="molecule type" value="Genomic_DNA"/>
</dbReference>
<keyword evidence="2" id="KW-1185">Reference proteome</keyword>
<dbReference type="Proteomes" id="UP000485058">
    <property type="component" value="Unassembled WGS sequence"/>
</dbReference>
<proteinExistence type="predicted"/>
<protein>
    <submittedName>
        <fullName evidence="1">Uncharacterized protein</fullName>
    </submittedName>
</protein>
<name>A0A699ZTX2_HAELA</name>
<comment type="caution">
    <text evidence="1">The sequence shown here is derived from an EMBL/GenBank/DDBJ whole genome shotgun (WGS) entry which is preliminary data.</text>
</comment>
<sequence>MVAWCKAVRCSPAWRQMGPVLESIMEVDPTPMIGINRDGKAAEAWACQQLSSSLPPGWGLLTSSNILTVQDQGQAYGQQPFANILLGQQGVKGEADALLMSPDGLCQSVVEVKIGGNRPFKALYNDLRKLLRLIEMVEGREATLEGGDVIRFASPVRPLYLVVRDTEQTLDAQEVIEEAERSLLKINVSMALGSPSSWQSGVKLVQVQAEESVVAVPGEVVRAMQKRVSKGFFSLLQQCEVYDMAKPEGASW</sequence>
<evidence type="ECO:0000313" key="1">
    <source>
        <dbReference type="EMBL" id="GFH19442.1"/>
    </source>
</evidence>
<organism evidence="1 2">
    <name type="scientific">Haematococcus lacustris</name>
    <name type="common">Green alga</name>
    <name type="synonym">Haematococcus pluvialis</name>
    <dbReference type="NCBI Taxonomy" id="44745"/>
    <lineage>
        <taxon>Eukaryota</taxon>
        <taxon>Viridiplantae</taxon>
        <taxon>Chlorophyta</taxon>
        <taxon>core chlorophytes</taxon>
        <taxon>Chlorophyceae</taxon>
        <taxon>CS clade</taxon>
        <taxon>Chlamydomonadales</taxon>
        <taxon>Haematococcaceae</taxon>
        <taxon>Haematococcus</taxon>
    </lineage>
</organism>
<evidence type="ECO:0000313" key="2">
    <source>
        <dbReference type="Proteomes" id="UP000485058"/>
    </source>
</evidence>
<reference evidence="1 2" key="1">
    <citation type="submission" date="2020-02" db="EMBL/GenBank/DDBJ databases">
        <title>Draft genome sequence of Haematococcus lacustris strain NIES-144.</title>
        <authorList>
            <person name="Morimoto D."/>
            <person name="Nakagawa S."/>
            <person name="Yoshida T."/>
            <person name="Sawayama S."/>
        </authorList>
    </citation>
    <scope>NUCLEOTIDE SEQUENCE [LARGE SCALE GENOMIC DNA]</scope>
    <source>
        <strain evidence="1 2">NIES-144</strain>
    </source>
</reference>
<accession>A0A699ZTX2</accession>
<dbReference type="AlphaFoldDB" id="A0A699ZTX2"/>
<gene>
    <name evidence="1" type="ORF">HaLaN_16388</name>
</gene>